<evidence type="ECO:0000313" key="11">
    <source>
        <dbReference type="Proteomes" id="UP001652397"/>
    </source>
</evidence>
<accession>A0ABT2TZ51</accession>
<evidence type="ECO:0000256" key="2">
    <source>
        <dbReference type="ARBA" id="ARBA00004948"/>
    </source>
</evidence>
<gene>
    <name evidence="10" type="primary">tenA</name>
    <name evidence="10" type="ORF">OCV66_00855</name>
</gene>
<sequence>MKNNSITERMLDASRPIWEGYLSHPFVRGIADGSLAVEKFRFYLLQDYLYLFDYAKVFAQGVVKSQEPEVMRTFASYVASILNGELEIHRGYMRRMGITEERAETEKPTLSNLSYTAYMRAVAAEEGPAEIMAAVLSCALSYEYIAKWIVRNYPDAEQHGFYGEWVRGYASKSYAEENQRLTALMEQLAAGYPEKRQARLTDIFVACSRYEAMFWDMAWNGEM</sequence>
<dbReference type="RefSeq" id="WP_243182338.1">
    <property type="nucleotide sequence ID" value="NZ_JAOQJE010000001.1"/>
</dbReference>
<dbReference type="Pfam" id="PF03070">
    <property type="entry name" value="TENA_THI-4"/>
    <property type="match status" value="1"/>
</dbReference>
<dbReference type="SUPFAM" id="SSF48613">
    <property type="entry name" value="Heme oxygenase-like"/>
    <property type="match status" value="1"/>
</dbReference>
<dbReference type="CDD" id="cd19361">
    <property type="entry name" value="TenA_C_HP1287-like"/>
    <property type="match status" value="1"/>
</dbReference>
<organism evidence="10 11">
    <name type="scientific">Agathobaculum ammoniilyticum</name>
    <dbReference type="NCBI Taxonomy" id="2981778"/>
    <lineage>
        <taxon>Bacteria</taxon>
        <taxon>Bacillati</taxon>
        <taxon>Bacillota</taxon>
        <taxon>Clostridia</taxon>
        <taxon>Eubacteriales</taxon>
        <taxon>Butyricicoccaceae</taxon>
        <taxon>Agathobaculum</taxon>
    </lineage>
</organism>
<evidence type="ECO:0000256" key="6">
    <source>
        <dbReference type="ARBA" id="ARBA00013647"/>
    </source>
</evidence>
<protein>
    <recommendedName>
        <fullName evidence="6">Aminopyrimidine aminohydrolase</fullName>
        <ecNumber evidence="5">3.5.99.2</ecNumber>
    </recommendedName>
</protein>
<evidence type="ECO:0000256" key="8">
    <source>
        <dbReference type="ARBA" id="ARBA00048337"/>
    </source>
</evidence>
<evidence type="ECO:0000256" key="7">
    <source>
        <dbReference type="ARBA" id="ARBA00022977"/>
    </source>
</evidence>
<dbReference type="Proteomes" id="UP001652397">
    <property type="component" value="Unassembled WGS sequence"/>
</dbReference>
<evidence type="ECO:0000256" key="3">
    <source>
        <dbReference type="ARBA" id="ARBA00010264"/>
    </source>
</evidence>
<comment type="catalytic activity">
    <reaction evidence="1">
        <text>4-amino-5-aminomethyl-2-methylpyrimidine + H2O = 4-amino-5-hydroxymethyl-2-methylpyrimidine + NH4(+)</text>
        <dbReference type="Rhea" id="RHEA:31799"/>
        <dbReference type="ChEBI" id="CHEBI:15377"/>
        <dbReference type="ChEBI" id="CHEBI:16892"/>
        <dbReference type="ChEBI" id="CHEBI:28938"/>
        <dbReference type="ChEBI" id="CHEBI:63416"/>
        <dbReference type="EC" id="3.5.99.2"/>
    </reaction>
</comment>
<name>A0ABT2TZ51_9FIRM</name>
<dbReference type="PANTHER" id="PTHR43198:SF2">
    <property type="entry name" value="SI:CH1073-67J19.1-RELATED"/>
    <property type="match status" value="1"/>
</dbReference>
<dbReference type="InterPro" id="IPR016084">
    <property type="entry name" value="Haem_Oase-like_multi-hlx"/>
</dbReference>
<reference evidence="10 11" key="1">
    <citation type="journal article" date="2021" name="ISME Commun">
        <title>Automated analysis of genomic sequences facilitates high-throughput and comprehensive description of bacteria.</title>
        <authorList>
            <person name="Hitch T.C.A."/>
        </authorList>
    </citation>
    <scope>NUCLEOTIDE SEQUENCE [LARGE SCALE GENOMIC DNA]</scope>
    <source>
        <strain evidence="10 11">Sanger_34</strain>
    </source>
</reference>
<comment type="similarity">
    <text evidence="3">Belongs to the TenA family.</text>
</comment>
<comment type="pathway">
    <text evidence="2">Cofactor biosynthesis; thiamine diphosphate biosynthesis.</text>
</comment>
<dbReference type="InterPro" id="IPR004305">
    <property type="entry name" value="Thiaminase-2/PQQC"/>
</dbReference>
<keyword evidence="11" id="KW-1185">Reference proteome</keyword>
<dbReference type="InterPro" id="IPR050967">
    <property type="entry name" value="Thiamine_Salvage_TenA"/>
</dbReference>
<comment type="caution">
    <text evidence="10">The sequence shown here is derived from an EMBL/GenBank/DDBJ whole genome shotgun (WGS) entry which is preliminary data.</text>
</comment>
<dbReference type="EC" id="3.5.99.2" evidence="5"/>
<comment type="catalytic activity">
    <reaction evidence="8">
        <text>thiamine + H2O = 5-(2-hydroxyethyl)-4-methylthiazole + 4-amino-5-hydroxymethyl-2-methylpyrimidine + H(+)</text>
        <dbReference type="Rhea" id="RHEA:17509"/>
        <dbReference type="ChEBI" id="CHEBI:15377"/>
        <dbReference type="ChEBI" id="CHEBI:15378"/>
        <dbReference type="ChEBI" id="CHEBI:16892"/>
        <dbReference type="ChEBI" id="CHEBI:17957"/>
        <dbReference type="ChEBI" id="CHEBI:18385"/>
        <dbReference type="EC" id="3.5.99.2"/>
    </reaction>
</comment>
<evidence type="ECO:0000256" key="4">
    <source>
        <dbReference type="ARBA" id="ARBA00011881"/>
    </source>
</evidence>
<dbReference type="EMBL" id="JAOQJE010000001">
    <property type="protein sequence ID" value="MCU6787649.1"/>
    <property type="molecule type" value="Genomic_DNA"/>
</dbReference>
<dbReference type="Gene3D" id="1.20.910.10">
    <property type="entry name" value="Heme oxygenase-like"/>
    <property type="match status" value="1"/>
</dbReference>
<evidence type="ECO:0000259" key="9">
    <source>
        <dbReference type="Pfam" id="PF03070"/>
    </source>
</evidence>
<dbReference type="NCBIfam" id="TIGR04306">
    <property type="entry name" value="salvage_TenA"/>
    <property type="match status" value="1"/>
</dbReference>
<evidence type="ECO:0000313" key="10">
    <source>
        <dbReference type="EMBL" id="MCU6787649.1"/>
    </source>
</evidence>
<comment type="subunit">
    <text evidence="4">Homotetramer.</text>
</comment>
<keyword evidence="7" id="KW-0784">Thiamine biosynthesis</keyword>
<evidence type="ECO:0000256" key="5">
    <source>
        <dbReference type="ARBA" id="ARBA00012684"/>
    </source>
</evidence>
<dbReference type="InterPro" id="IPR027574">
    <property type="entry name" value="Thiaminase_II"/>
</dbReference>
<evidence type="ECO:0000256" key="1">
    <source>
        <dbReference type="ARBA" id="ARBA00001881"/>
    </source>
</evidence>
<dbReference type="PANTHER" id="PTHR43198">
    <property type="entry name" value="BIFUNCTIONAL TH2 PROTEIN"/>
    <property type="match status" value="1"/>
</dbReference>
<proteinExistence type="inferred from homology"/>
<feature type="domain" description="Thiaminase-2/PQQC" evidence="9">
    <location>
        <begin position="13"/>
        <end position="220"/>
    </location>
</feature>